<proteinExistence type="inferred from homology"/>
<comment type="similarity">
    <text evidence="2">Belongs to the bacterial solute-binding protein 5 family.</text>
</comment>
<evidence type="ECO:0000313" key="7">
    <source>
        <dbReference type="EMBL" id="PSL21889.1"/>
    </source>
</evidence>
<dbReference type="GO" id="GO:0015833">
    <property type="term" value="P:peptide transport"/>
    <property type="evidence" value="ECO:0007669"/>
    <property type="project" value="TreeGrafter"/>
</dbReference>
<evidence type="ECO:0000256" key="4">
    <source>
        <dbReference type="ARBA" id="ARBA00022729"/>
    </source>
</evidence>
<dbReference type="RefSeq" id="WP_106606605.1">
    <property type="nucleotide sequence ID" value="NZ_PYGJ01000001.1"/>
</dbReference>
<reference evidence="7 8" key="1">
    <citation type="submission" date="2018-03" db="EMBL/GenBank/DDBJ databases">
        <title>Genomic Encyclopedia of Archaeal and Bacterial Type Strains, Phase II (KMG-II): from individual species to whole genera.</title>
        <authorList>
            <person name="Goeker M."/>
        </authorList>
    </citation>
    <scope>NUCLEOTIDE SEQUENCE [LARGE SCALE GENOMIC DNA]</scope>
    <source>
        <strain evidence="7 8">DSM 100673</strain>
    </source>
</reference>
<dbReference type="InterPro" id="IPR030678">
    <property type="entry name" value="Peptide/Ni-bd"/>
</dbReference>
<dbReference type="FunFam" id="3.10.105.10:FF:000006">
    <property type="entry name" value="Peptide ABC transporter substrate-binding protein"/>
    <property type="match status" value="1"/>
</dbReference>
<dbReference type="Proteomes" id="UP000240418">
    <property type="component" value="Unassembled WGS sequence"/>
</dbReference>
<dbReference type="InterPro" id="IPR000914">
    <property type="entry name" value="SBP_5_dom"/>
</dbReference>
<dbReference type="PANTHER" id="PTHR30290">
    <property type="entry name" value="PERIPLASMIC BINDING COMPONENT OF ABC TRANSPORTER"/>
    <property type="match status" value="1"/>
</dbReference>
<organism evidence="7 8">
    <name type="scientific">Shimia abyssi</name>
    <dbReference type="NCBI Taxonomy" id="1662395"/>
    <lineage>
        <taxon>Bacteria</taxon>
        <taxon>Pseudomonadati</taxon>
        <taxon>Pseudomonadota</taxon>
        <taxon>Alphaproteobacteria</taxon>
        <taxon>Rhodobacterales</taxon>
        <taxon>Roseobacteraceae</taxon>
    </lineage>
</organism>
<protein>
    <submittedName>
        <fullName evidence="7">Peptide/nickel transport system substrate-binding protein</fullName>
    </submittedName>
</protein>
<dbReference type="Gene3D" id="3.40.190.10">
    <property type="entry name" value="Periplasmic binding protein-like II"/>
    <property type="match status" value="1"/>
</dbReference>
<keyword evidence="8" id="KW-1185">Reference proteome</keyword>
<dbReference type="SUPFAM" id="SSF53850">
    <property type="entry name" value="Periplasmic binding protein-like II"/>
    <property type="match status" value="1"/>
</dbReference>
<dbReference type="Gene3D" id="3.10.105.10">
    <property type="entry name" value="Dipeptide-binding Protein, Domain 3"/>
    <property type="match status" value="1"/>
</dbReference>
<gene>
    <name evidence="7" type="ORF">CLV88_101313</name>
</gene>
<evidence type="ECO:0000313" key="8">
    <source>
        <dbReference type="Proteomes" id="UP000240418"/>
    </source>
</evidence>
<comment type="caution">
    <text evidence="7">The sequence shown here is derived from an EMBL/GenBank/DDBJ whole genome shotgun (WGS) entry which is preliminary data.</text>
</comment>
<dbReference type="OrthoDB" id="9803988at2"/>
<feature type="chain" id="PRO_5015118434" evidence="5">
    <location>
        <begin position="23"/>
        <end position="566"/>
    </location>
</feature>
<sequence>MKAKTLMLGAAAAFAMAPAAMAERGSDGHVNIIYWQAPSILNPYLSSGTKDIESASLVIEPLGRYDPNGALVPYLAEEIPTVANGGVSEDLKSITWKIKSGLVWSDGTPVTATDAKFTADYCMHPEGGCAQLAKFEGVESVEVIDDLTVKVNFSEAKPNPYGPFMGGQSPIIQAAQFADCLGAKAPECTDANFNPIGTGPFVVDEFKTNDVISLSANPNYRDAAKPAFATVTFKGGGDATAAGRAVLETGEFDYAWNLQLAPDVLAKMAEGGKGTPIAAFGSLVERLEMNMTNPSPDLDADTRATVAAPHPFLSDINVRKALSMAIDRNLLVEIGYGQAGRPTCNLVPGPAVYASDNTDCLTQDIAGANALLDEAGWVKGADGVRAKDGVRISILYQTSTNAVRQDFQALIKQWWSEIGVETELRNLNASVFFGGDPGSPDTFQKFYADVEMYANNFDGTDPQAYLSMYRCGNEPKPSSQWQGENINRFCDPAYDALIDELGQTSDLEKRYELSKKMNDMLTKDSFTILPLVDRGRVSAHANSLGGVILNTWDSELWNIADWHRVN</sequence>
<dbReference type="CDD" id="cd08513">
    <property type="entry name" value="PBP2_thermophilic_Hb8_like"/>
    <property type="match status" value="1"/>
</dbReference>
<name>A0A2P8FJP4_9RHOB</name>
<evidence type="ECO:0000259" key="6">
    <source>
        <dbReference type="Pfam" id="PF00496"/>
    </source>
</evidence>
<evidence type="ECO:0000256" key="3">
    <source>
        <dbReference type="ARBA" id="ARBA00022448"/>
    </source>
</evidence>
<keyword evidence="3" id="KW-0813">Transport</keyword>
<keyword evidence="4 5" id="KW-0732">Signal</keyword>
<dbReference type="PANTHER" id="PTHR30290:SF65">
    <property type="entry name" value="MONOACYL PHOSPHATIDYLINOSITOL TETRAMANNOSIDE-BINDING PROTEIN LPQW-RELATED"/>
    <property type="match status" value="1"/>
</dbReference>
<dbReference type="Pfam" id="PF00496">
    <property type="entry name" value="SBP_bac_5"/>
    <property type="match status" value="1"/>
</dbReference>
<dbReference type="EMBL" id="PYGJ01000001">
    <property type="protein sequence ID" value="PSL21889.1"/>
    <property type="molecule type" value="Genomic_DNA"/>
</dbReference>
<dbReference type="AlphaFoldDB" id="A0A2P8FJP4"/>
<evidence type="ECO:0000256" key="1">
    <source>
        <dbReference type="ARBA" id="ARBA00004418"/>
    </source>
</evidence>
<dbReference type="InterPro" id="IPR039424">
    <property type="entry name" value="SBP_5"/>
</dbReference>
<feature type="signal peptide" evidence="5">
    <location>
        <begin position="1"/>
        <end position="22"/>
    </location>
</feature>
<feature type="domain" description="Solute-binding protein family 5" evidence="6">
    <location>
        <begin position="71"/>
        <end position="471"/>
    </location>
</feature>
<comment type="subcellular location">
    <subcellularLocation>
        <location evidence="1">Periplasm</location>
    </subcellularLocation>
</comment>
<evidence type="ECO:0000256" key="5">
    <source>
        <dbReference type="SAM" id="SignalP"/>
    </source>
</evidence>
<accession>A0A2P8FJP4</accession>
<dbReference type="GO" id="GO:1904680">
    <property type="term" value="F:peptide transmembrane transporter activity"/>
    <property type="evidence" value="ECO:0007669"/>
    <property type="project" value="TreeGrafter"/>
</dbReference>
<dbReference type="GO" id="GO:0030288">
    <property type="term" value="C:outer membrane-bounded periplasmic space"/>
    <property type="evidence" value="ECO:0007669"/>
    <property type="project" value="UniProtKB-ARBA"/>
</dbReference>
<dbReference type="GO" id="GO:0043190">
    <property type="term" value="C:ATP-binding cassette (ABC) transporter complex"/>
    <property type="evidence" value="ECO:0007669"/>
    <property type="project" value="InterPro"/>
</dbReference>
<dbReference type="PIRSF" id="PIRSF002741">
    <property type="entry name" value="MppA"/>
    <property type="match status" value="1"/>
</dbReference>
<evidence type="ECO:0000256" key="2">
    <source>
        <dbReference type="ARBA" id="ARBA00005695"/>
    </source>
</evidence>